<sequence>MIKRPIKTFKLSVDILRTVSGIRLPVRCYIVDGLPVGSCNYTADEMCKLISNWWPKTFGLYLTSLVSTILGNNCNGFLREIPINQIVTYNEILELPNLSGSILSFLMSGDFDVKIVAMEQNTKIFCGTFKYTIKSIKNG</sequence>
<dbReference type="Gene3D" id="2.70.220.10">
    <property type="entry name" value="Ganglioside GM2 activator"/>
    <property type="match status" value="1"/>
</dbReference>
<dbReference type="InterPro" id="IPR036846">
    <property type="entry name" value="GM2-AP_sf"/>
</dbReference>
<comment type="caution">
    <text evidence="2">The sequence shown here is derived from an EMBL/GenBank/DDBJ whole genome shotgun (WGS) entry which is preliminary data.</text>
</comment>
<evidence type="ECO:0000256" key="1">
    <source>
        <dbReference type="ARBA" id="ARBA00022729"/>
    </source>
</evidence>
<evidence type="ECO:0000313" key="3">
    <source>
        <dbReference type="Proteomes" id="UP000663870"/>
    </source>
</evidence>
<name>A0A814HZ78_9BILA</name>
<organism evidence="2 3">
    <name type="scientific">Rotaria sordida</name>
    <dbReference type="NCBI Taxonomy" id="392033"/>
    <lineage>
        <taxon>Eukaryota</taxon>
        <taxon>Metazoa</taxon>
        <taxon>Spiralia</taxon>
        <taxon>Gnathifera</taxon>
        <taxon>Rotifera</taxon>
        <taxon>Eurotatoria</taxon>
        <taxon>Bdelloidea</taxon>
        <taxon>Philodinida</taxon>
        <taxon>Philodinidae</taxon>
        <taxon>Rotaria</taxon>
    </lineage>
</organism>
<protein>
    <submittedName>
        <fullName evidence="2">Uncharacterized protein</fullName>
    </submittedName>
</protein>
<dbReference type="EMBL" id="CAJNOL010000342">
    <property type="protein sequence ID" value="CAF1017367.1"/>
    <property type="molecule type" value="Genomic_DNA"/>
</dbReference>
<gene>
    <name evidence="2" type="ORF">JXQ802_LOCUS14976</name>
</gene>
<reference evidence="2" key="1">
    <citation type="submission" date="2021-02" db="EMBL/GenBank/DDBJ databases">
        <authorList>
            <person name="Nowell W R."/>
        </authorList>
    </citation>
    <scope>NUCLEOTIDE SEQUENCE</scope>
</reference>
<keyword evidence="3" id="KW-1185">Reference proteome</keyword>
<keyword evidence="1" id="KW-0732">Signal</keyword>
<proteinExistence type="predicted"/>
<dbReference type="AlphaFoldDB" id="A0A814HZ78"/>
<dbReference type="SUPFAM" id="SSF63707">
    <property type="entry name" value="Ganglioside M2 (gm2) activator"/>
    <property type="match status" value="1"/>
</dbReference>
<accession>A0A814HZ78</accession>
<evidence type="ECO:0000313" key="2">
    <source>
        <dbReference type="EMBL" id="CAF1017367.1"/>
    </source>
</evidence>
<dbReference type="Proteomes" id="UP000663870">
    <property type="component" value="Unassembled WGS sequence"/>
</dbReference>